<feature type="domain" description="DUF4781" evidence="2">
    <location>
        <begin position="388"/>
        <end position="489"/>
    </location>
</feature>
<organism evidence="3 4">
    <name type="scientific">Mesorhabditis spiculigera</name>
    <dbReference type="NCBI Taxonomy" id="96644"/>
    <lineage>
        <taxon>Eukaryota</taxon>
        <taxon>Metazoa</taxon>
        <taxon>Ecdysozoa</taxon>
        <taxon>Nematoda</taxon>
        <taxon>Chromadorea</taxon>
        <taxon>Rhabditida</taxon>
        <taxon>Rhabditina</taxon>
        <taxon>Rhabditomorpha</taxon>
        <taxon>Rhabditoidea</taxon>
        <taxon>Rhabditidae</taxon>
        <taxon>Mesorhabditinae</taxon>
        <taxon>Mesorhabditis</taxon>
    </lineage>
</organism>
<feature type="transmembrane region" description="Helical" evidence="1">
    <location>
        <begin position="160"/>
        <end position="182"/>
    </location>
</feature>
<name>A0AA36FSU4_9BILA</name>
<dbReference type="Proteomes" id="UP001177023">
    <property type="component" value="Unassembled WGS sequence"/>
</dbReference>
<evidence type="ECO:0000256" key="1">
    <source>
        <dbReference type="SAM" id="Phobius"/>
    </source>
</evidence>
<dbReference type="PANTHER" id="PTHR21115">
    <property type="entry name" value="GH06117P-RELATED"/>
    <property type="match status" value="1"/>
</dbReference>
<keyword evidence="4" id="KW-1185">Reference proteome</keyword>
<protein>
    <recommendedName>
        <fullName evidence="2">DUF4781 domain-containing protein</fullName>
    </recommendedName>
</protein>
<dbReference type="AlphaFoldDB" id="A0AA36FSU4"/>
<keyword evidence="1" id="KW-0812">Transmembrane</keyword>
<feature type="non-terminal residue" evidence="3">
    <location>
        <position position="1"/>
    </location>
</feature>
<feature type="domain" description="DUF4781" evidence="2">
    <location>
        <begin position="624"/>
        <end position="726"/>
    </location>
</feature>
<keyword evidence="1" id="KW-1133">Transmembrane helix</keyword>
<dbReference type="Pfam" id="PF16013">
    <property type="entry name" value="DUF4781"/>
    <property type="match status" value="4"/>
</dbReference>
<dbReference type="EMBL" id="CATQJA010000751">
    <property type="protein sequence ID" value="CAJ0563821.1"/>
    <property type="molecule type" value="Genomic_DNA"/>
</dbReference>
<keyword evidence="1" id="KW-0472">Membrane</keyword>
<evidence type="ECO:0000313" key="3">
    <source>
        <dbReference type="EMBL" id="CAJ0563821.1"/>
    </source>
</evidence>
<feature type="domain" description="DUF4781" evidence="2">
    <location>
        <begin position="119"/>
        <end position="256"/>
    </location>
</feature>
<proteinExistence type="predicted"/>
<comment type="caution">
    <text evidence="3">The sequence shown here is derived from an EMBL/GenBank/DDBJ whole genome shotgun (WGS) entry which is preliminary data.</text>
</comment>
<feature type="domain" description="DUF4781" evidence="2">
    <location>
        <begin position="13"/>
        <end position="115"/>
    </location>
</feature>
<feature type="transmembrane region" description="Helical" evidence="1">
    <location>
        <begin position="78"/>
        <end position="99"/>
    </location>
</feature>
<gene>
    <name evidence="3" type="ORF">MSPICULIGERA_LOCUS2558</name>
</gene>
<feature type="transmembrane region" description="Helical" evidence="1">
    <location>
        <begin position="119"/>
        <end position="139"/>
    </location>
</feature>
<sequence>MPLFKVFTKDQVCFVEPYKRTYRGWGDFCDKNRFPACTLLCPKNGSYVVDDDGRVCVEMRPSGDCKTHRQILKTGDKVATGGAVIGTALALVGLLTPLAPIAAGALAVTGVATGSCEVFFSWLSLVGTAVSLGSSMAVARLAELASEGVAIGTGTRLLTNLAIFGALGLNGFGCVTSVVTLVDDLNKGRKPSPLQLFQLSAQLLFFTNAIYSVKQASTIIENATKGELRAVQNELGTKEERSKLKRMLKRNNNKFGRGTGGQVTLKRLKDLQVKKAADGTKLGPAIQKHAHFDKENLRLNSDPRSMEVQAAAIAETARTTRYGGYQADLRSKTTVMAIEPDALQNKLNDAIQPSQRNGRHDVKVPGTFQAWEFRYDPKTGQNEKVYMQVKDPVFGSLGINGVGCVTSLVTLVDDLNKGRKPTSLQLFQLSAQLLFFASALYSVKQAKVIIENATKNELAGLRNELGTKEERTRVKRMLNRHNHKFGRETGGQVTLKHLKELETKQRPAGGAKLGTATQRHAHFDKEQMKQSVPVRNMEERAAAMAEGARTTRYGGRQAGMRSKTTILAVDPETLQHKINAAIQPMQRNGRHDVKVSGTYQAWEFRFDPATGEHVKVYVQVKDPVFGVTNGRSLGINGLGCISSLWTLVDDLNKGHTPSALQIFQLSAQLLFFTNAVYSVQQAKTIIENATRNELTGLRNELGTKEERTRVKRMIRRHTRKFGRETGGQVTLKHLKDLQMKNQAGGDAKLSTATQRHAHFDKENMKQNGQARNMEEAAASMAETARTTRYGGRQSGMRSKTTILAVDPETLQHKINEAIQPTQRNGRHDVKVSGTYQAWEFRFDPATGKTVKVYVQVKDPVFGVTNGRANHFHAQKTGAMNEISPKEFYEVYQPIERPTPIFHRFFPPKPARRDNEHDE</sequence>
<reference evidence="3" key="1">
    <citation type="submission" date="2023-06" db="EMBL/GenBank/DDBJ databases">
        <authorList>
            <person name="Delattre M."/>
        </authorList>
    </citation>
    <scope>NUCLEOTIDE SEQUENCE</scope>
    <source>
        <strain evidence="3">AF72</strain>
    </source>
</reference>
<evidence type="ECO:0000313" key="4">
    <source>
        <dbReference type="Proteomes" id="UP001177023"/>
    </source>
</evidence>
<accession>A0AA36FSU4</accession>
<dbReference type="InterPro" id="IPR031962">
    <property type="entry name" value="DUF4781"/>
</dbReference>
<dbReference type="PANTHER" id="PTHR21115:SF0">
    <property type="entry name" value="GH06117P-RELATED"/>
    <property type="match status" value="1"/>
</dbReference>
<evidence type="ECO:0000259" key="2">
    <source>
        <dbReference type="Pfam" id="PF16013"/>
    </source>
</evidence>